<evidence type="ECO:0000256" key="1">
    <source>
        <dbReference type="SAM" id="MobiDB-lite"/>
    </source>
</evidence>
<evidence type="ECO:0000313" key="2">
    <source>
        <dbReference type="EMBL" id="MDF1586872.1"/>
    </source>
</evidence>
<dbReference type="EMBL" id="JARGEQ010000096">
    <property type="protein sequence ID" value="MDF1586872.1"/>
    <property type="molecule type" value="Genomic_DNA"/>
</dbReference>
<protein>
    <submittedName>
        <fullName evidence="2">Uncharacterized protein</fullName>
    </submittedName>
</protein>
<feature type="region of interest" description="Disordered" evidence="1">
    <location>
        <begin position="220"/>
        <end position="249"/>
    </location>
</feature>
<feature type="compositionally biased region" description="Basic and acidic residues" evidence="1">
    <location>
        <begin position="224"/>
        <end position="237"/>
    </location>
</feature>
<reference evidence="2 3" key="1">
    <citation type="submission" date="2023-03" db="EMBL/GenBank/DDBJ databases">
        <title>YIM 152171 draft genome.</title>
        <authorList>
            <person name="Yang Z."/>
        </authorList>
    </citation>
    <scope>NUCLEOTIDE SEQUENCE [LARGE SCALE GENOMIC DNA]</scope>
    <source>
        <strain evidence="2 3">YIM 152171</strain>
    </source>
</reference>
<sequence>MTGLTLCALDEGRAQTATPTVVLGVWVTEQNSILWVPGVTVCVTPDRSEPAFWGKWTPGAGGGLPGIPGVVWMDGIPLPPGMANQPVTVTVAKQGYVDSVVTDALSSFLPSAGANPGSFNLRRIRMVRGGQTTGDCGTPPPDPLRPGLQMFLDPQEAALSPGNRITFKLLWSGHNFAAPWYLYSWEPGDPAIARAAAPSQTPEIEIEALSPGTTLLTPFLLRPDGTRKQGDSARIKVDTGGPPPPPTPPQEAYGFGWERPVTQREVNDFSLPHSCADGKNLEQLVHSRSPAVDPNGCSLRTNPDEGCSTCHRPNGTRPDLRTIDRAAFCNQVPNFAANATKPSNLKDFFNDWYNRQPTGCPD</sequence>
<name>A0AAP3XRU8_9PROT</name>
<evidence type="ECO:0000313" key="3">
    <source>
        <dbReference type="Proteomes" id="UP001301140"/>
    </source>
</evidence>
<gene>
    <name evidence="2" type="ORF">PZ740_10820</name>
</gene>
<dbReference type="AlphaFoldDB" id="A0AAP3XRU8"/>
<proteinExistence type="predicted"/>
<accession>A0AAP3XRU8</accession>
<dbReference type="Proteomes" id="UP001301140">
    <property type="component" value="Unassembled WGS sequence"/>
</dbReference>
<comment type="caution">
    <text evidence="2">The sequence shown here is derived from an EMBL/GenBank/DDBJ whole genome shotgun (WGS) entry which is preliminary data.</text>
</comment>
<dbReference type="RefSeq" id="WP_327789290.1">
    <property type="nucleotide sequence ID" value="NZ_JARGEQ010000096.1"/>
</dbReference>
<organism evidence="2 3">
    <name type="scientific">Marinimicrococcus flavescens</name>
    <dbReference type="NCBI Taxonomy" id="3031815"/>
    <lineage>
        <taxon>Bacteria</taxon>
        <taxon>Pseudomonadati</taxon>
        <taxon>Pseudomonadota</taxon>
        <taxon>Alphaproteobacteria</taxon>
        <taxon>Geminicoccales</taxon>
        <taxon>Geminicoccaceae</taxon>
        <taxon>Marinimicrococcus</taxon>
    </lineage>
</organism>
<keyword evidence="3" id="KW-1185">Reference proteome</keyword>